<evidence type="ECO:0000256" key="4">
    <source>
        <dbReference type="ARBA" id="ARBA00011988"/>
    </source>
</evidence>
<comment type="pathway">
    <text evidence="2 15">Bacterial outer membrane biogenesis; LPS core biosynthesis.</text>
</comment>
<dbReference type="SUPFAM" id="SSF56112">
    <property type="entry name" value="Protein kinase-like (PK-like)"/>
    <property type="match status" value="1"/>
</dbReference>
<evidence type="ECO:0000256" key="1">
    <source>
        <dbReference type="ARBA" id="ARBA00004515"/>
    </source>
</evidence>
<feature type="domain" description="Protein kinase" evidence="16">
    <location>
        <begin position="37"/>
        <end position="240"/>
    </location>
</feature>
<dbReference type="EMBL" id="CP102096">
    <property type="protein sequence ID" value="UUM30478.1"/>
    <property type="molecule type" value="Genomic_DNA"/>
</dbReference>
<dbReference type="PROSITE" id="PS50011">
    <property type="entry name" value="PROTEIN_KINASE_DOM"/>
    <property type="match status" value="1"/>
</dbReference>
<sequence>MFTQKQIGNTTYWYNPSFLTEDVEAAFSVNYWKKNDAIIGSAKGRGTTWFVKGEKGEFALRHYHRGGLFGKLIKDSYWFSGLSNTRAYQELHLLQTLVQHQVNVPIPIAAKVIKSGFTYQADILVQKIANGKDLVAMLAREKLSEGMFEKIGREIRKMHDTNVNHTDLNIHNILIDNQSKVWIIDFDKCHQQEDSSWKQDNLSRLKRSFDKELGLGTIQLPDYAWKSIDNGYSKKLIGAN</sequence>
<dbReference type="NCBIfam" id="NF002475">
    <property type="entry name" value="PRK01723.1"/>
    <property type="match status" value="1"/>
</dbReference>
<reference evidence="17" key="1">
    <citation type="submission" date="2022-07" db="EMBL/GenBank/DDBJ databases">
        <title>Complete genome of Vibrio japonicus strain JCM 31412T and phylogenomic assessment of the Nereis clade of the genus Vibrio.</title>
        <authorList>
            <person name="Shlafstein M.D."/>
            <person name="Emsley S.A."/>
            <person name="Ushijima B."/>
            <person name="Videau P."/>
            <person name="Saw J.H."/>
        </authorList>
    </citation>
    <scope>NUCLEOTIDE SEQUENCE</scope>
    <source>
        <strain evidence="17">JCM 31412</strain>
    </source>
</reference>
<dbReference type="InterPro" id="IPR011009">
    <property type="entry name" value="Kinase-like_dom_sf"/>
</dbReference>
<dbReference type="InterPro" id="IPR000719">
    <property type="entry name" value="Prot_kinase_dom"/>
</dbReference>
<evidence type="ECO:0000256" key="12">
    <source>
        <dbReference type="ARBA" id="ARBA00023136"/>
    </source>
</evidence>
<evidence type="ECO:0000256" key="14">
    <source>
        <dbReference type="ARBA" id="ARBA00034417"/>
    </source>
</evidence>
<evidence type="ECO:0000256" key="2">
    <source>
        <dbReference type="ARBA" id="ARBA00004713"/>
    </source>
</evidence>
<keyword evidence="5 15" id="KW-1003">Cell membrane</keyword>
<proteinExistence type="inferred from homology"/>
<evidence type="ECO:0000256" key="15">
    <source>
        <dbReference type="HAMAP-Rule" id="MF_00521"/>
    </source>
</evidence>
<dbReference type="Gene3D" id="1.10.510.10">
    <property type="entry name" value="Transferase(Phosphotransferase) domain 1"/>
    <property type="match status" value="1"/>
</dbReference>
<evidence type="ECO:0000256" key="13">
    <source>
        <dbReference type="ARBA" id="ARBA00029511"/>
    </source>
</evidence>
<comment type="similarity">
    <text evidence="3 15">Belongs to the protein kinase superfamily. KdkA/RfaP family.</text>
</comment>
<organism evidence="17 18">
    <name type="scientific">Vibrio japonicus</name>
    <dbReference type="NCBI Taxonomy" id="1824638"/>
    <lineage>
        <taxon>Bacteria</taxon>
        <taxon>Pseudomonadati</taxon>
        <taxon>Pseudomonadota</taxon>
        <taxon>Gammaproteobacteria</taxon>
        <taxon>Vibrionales</taxon>
        <taxon>Vibrionaceae</taxon>
        <taxon>Vibrio</taxon>
    </lineage>
</organism>
<evidence type="ECO:0000256" key="5">
    <source>
        <dbReference type="ARBA" id="ARBA00022475"/>
    </source>
</evidence>
<comment type="catalytic activity">
    <reaction evidence="14 15">
        <text>an alpha-Kdo-(2-&gt;6)-lipid IVA + ATP = a 4-O-phospho-alpha-Kdo-(2-&gt;6)-lipid IVA + ADP + H(+)</text>
        <dbReference type="Rhea" id="RHEA:74271"/>
        <dbReference type="ChEBI" id="CHEBI:15378"/>
        <dbReference type="ChEBI" id="CHEBI:30616"/>
        <dbReference type="ChEBI" id="CHEBI:176428"/>
        <dbReference type="ChEBI" id="CHEBI:193140"/>
        <dbReference type="ChEBI" id="CHEBI:456216"/>
        <dbReference type="EC" id="2.7.1.166"/>
    </reaction>
</comment>
<evidence type="ECO:0000256" key="6">
    <source>
        <dbReference type="ARBA" id="ARBA00022519"/>
    </source>
</evidence>
<dbReference type="Pfam" id="PF06293">
    <property type="entry name" value="Kdo"/>
    <property type="match status" value="1"/>
</dbReference>
<keyword evidence="12 15" id="KW-0472">Membrane</keyword>
<keyword evidence="18" id="KW-1185">Reference proteome</keyword>
<keyword evidence="10 15" id="KW-0067">ATP-binding</keyword>
<feature type="active site" evidence="15">
    <location>
        <position position="167"/>
    </location>
</feature>
<comment type="function">
    <text evidence="15">Catalyzes the ATP-dependent phosphorylation of the 3-deoxy-D-manno-octulosonic acid (Kdo) residue in Kdo-lipid IV(A) at the 4-OH position.</text>
</comment>
<gene>
    <name evidence="15" type="primary">kdkA</name>
    <name evidence="17" type="ORF">NP165_12460</name>
</gene>
<evidence type="ECO:0000256" key="10">
    <source>
        <dbReference type="ARBA" id="ARBA00022840"/>
    </source>
</evidence>
<evidence type="ECO:0000256" key="9">
    <source>
        <dbReference type="ARBA" id="ARBA00022777"/>
    </source>
</evidence>
<evidence type="ECO:0000256" key="8">
    <source>
        <dbReference type="ARBA" id="ARBA00022741"/>
    </source>
</evidence>
<keyword evidence="6 15" id="KW-0997">Cell inner membrane</keyword>
<evidence type="ECO:0000259" key="16">
    <source>
        <dbReference type="PROSITE" id="PS50011"/>
    </source>
</evidence>
<accession>A0ABY5LEK8</accession>
<comment type="subcellular location">
    <subcellularLocation>
        <location evidence="1 15">Cell inner membrane</location>
        <topology evidence="1 15">Peripheral membrane protein</topology>
        <orientation evidence="1 15">Cytoplasmic side</orientation>
    </subcellularLocation>
</comment>
<dbReference type="GO" id="GO:0016301">
    <property type="term" value="F:kinase activity"/>
    <property type="evidence" value="ECO:0007669"/>
    <property type="project" value="UniProtKB-KW"/>
</dbReference>
<name>A0ABY5LEK8_9VIBR</name>
<protein>
    <recommendedName>
        <fullName evidence="13 15">3-deoxy-D-manno-octulosonic acid kinase</fullName>
        <shortName evidence="15">Kdo kinase</shortName>
        <ecNumber evidence="4 15">2.7.1.166</ecNumber>
    </recommendedName>
</protein>
<dbReference type="HAMAP" id="MF_00521">
    <property type="entry name" value="KDO_kinase"/>
    <property type="match status" value="1"/>
</dbReference>
<evidence type="ECO:0000313" key="18">
    <source>
        <dbReference type="Proteomes" id="UP001058602"/>
    </source>
</evidence>
<keyword evidence="7 15" id="KW-0808">Transferase</keyword>
<keyword evidence="8 15" id="KW-0547">Nucleotide-binding</keyword>
<dbReference type="RefSeq" id="WP_257084226.1">
    <property type="nucleotide sequence ID" value="NZ_CP102096.1"/>
</dbReference>
<keyword evidence="9 15" id="KW-0418">Kinase</keyword>
<evidence type="ECO:0000313" key="17">
    <source>
        <dbReference type="EMBL" id="UUM30478.1"/>
    </source>
</evidence>
<evidence type="ECO:0000256" key="3">
    <source>
        <dbReference type="ARBA" id="ARBA00010327"/>
    </source>
</evidence>
<keyword evidence="11 15" id="KW-0448">Lipopolysaccharide biosynthesis</keyword>
<dbReference type="Proteomes" id="UP001058602">
    <property type="component" value="Chromosome 1"/>
</dbReference>
<dbReference type="InterPro" id="IPR022826">
    <property type="entry name" value="KDO_kinase"/>
</dbReference>
<evidence type="ECO:0000256" key="7">
    <source>
        <dbReference type="ARBA" id="ARBA00022679"/>
    </source>
</evidence>
<dbReference type="EC" id="2.7.1.166" evidence="4 15"/>
<evidence type="ECO:0000256" key="11">
    <source>
        <dbReference type="ARBA" id="ARBA00022985"/>
    </source>
</evidence>